<keyword evidence="8" id="KW-1185">Reference proteome</keyword>
<dbReference type="PANTHER" id="PTHR46987">
    <property type="entry name" value="NEUROHYPOPHYSIAL HORMONES, N-TERMINAL DOMAIN CONTAINING PROTEIN"/>
    <property type="match status" value="1"/>
</dbReference>
<dbReference type="Gene3D" id="2.10.220.10">
    <property type="entry name" value="Hormone Receptor, Insulin-like Growth Factor Receptor 1, Chain A, domain 2"/>
    <property type="match status" value="2"/>
</dbReference>
<evidence type="ECO:0000256" key="4">
    <source>
        <dbReference type="ARBA" id="ARBA00023157"/>
    </source>
</evidence>
<keyword evidence="3" id="KW-0732">Signal</keyword>
<evidence type="ECO:0000256" key="3">
    <source>
        <dbReference type="ARBA" id="ARBA00022729"/>
    </source>
</evidence>
<evidence type="ECO:0000313" key="7">
    <source>
        <dbReference type="EMBL" id="CAL4060363.1"/>
    </source>
</evidence>
<dbReference type="GO" id="GO:0005576">
    <property type="term" value="C:extracellular region"/>
    <property type="evidence" value="ECO:0007669"/>
    <property type="project" value="UniProtKB-SubCell"/>
</dbReference>
<feature type="domain" description="R-spondin Fu-CRD" evidence="6">
    <location>
        <begin position="13"/>
        <end position="105"/>
    </location>
</feature>
<dbReference type="PANTHER" id="PTHR46987:SF7">
    <property type="entry name" value="TNFR-CYS DOMAIN-CONTAINING PROTEIN"/>
    <property type="match status" value="1"/>
</dbReference>
<evidence type="ECO:0000256" key="2">
    <source>
        <dbReference type="ARBA" id="ARBA00022525"/>
    </source>
</evidence>
<dbReference type="InterPro" id="IPR006212">
    <property type="entry name" value="Furin_repeat"/>
</dbReference>
<evidence type="ECO:0000256" key="5">
    <source>
        <dbReference type="ARBA" id="ARBA00023180"/>
    </source>
</evidence>
<evidence type="ECO:0000256" key="1">
    <source>
        <dbReference type="ARBA" id="ARBA00004613"/>
    </source>
</evidence>
<dbReference type="InterPro" id="IPR043601">
    <property type="entry name" value="Rspo_Fu-CRD_dom"/>
</dbReference>
<keyword evidence="2" id="KW-0964">Secreted</keyword>
<feature type="domain" description="R-spondin Fu-CRD" evidence="6">
    <location>
        <begin position="141"/>
        <end position="206"/>
    </location>
</feature>
<dbReference type="InterPro" id="IPR009030">
    <property type="entry name" value="Growth_fac_rcpt_cys_sf"/>
</dbReference>
<organism evidence="7 8">
    <name type="scientific">Meganyctiphanes norvegica</name>
    <name type="common">Northern krill</name>
    <name type="synonym">Thysanopoda norvegica</name>
    <dbReference type="NCBI Taxonomy" id="48144"/>
    <lineage>
        <taxon>Eukaryota</taxon>
        <taxon>Metazoa</taxon>
        <taxon>Ecdysozoa</taxon>
        <taxon>Arthropoda</taxon>
        <taxon>Crustacea</taxon>
        <taxon>Multicrustacea</taxon>
        <taxon>Malacostraca</taxon>
        <taxon>Eumalacostraca</taxon>
        <taxon>Eucarida</taxon>
        <taxon>Euphausiacea</taxon>
        <taxon>Euphausiidae</taxon>
        <taxon>Meganyctiphanes</taxon>
    </lineage>
</organism>
<feature type="non-terminal residue" evidence="7">
    <location>
        <position position="1"/>
    </location>
</feature>
<evidence type="ECO:0000259" key="6">
    <source>
        <dbReference type="Pfam" id="PF15913"/>
    </source>
</evidence>
<accession>A0AAV2PLH9</accession>
<dbReference type="Pfam" id="PF15913">
    <property type="entry name" value="Furin-like_2"/>
    <property type="match status" value="2"/>
</dbReference>
<dbReference type="SUPFAM" id="SSF57184">
    <property type="entry name" value="Growth factor receptor domain"/>
    <property type="match status" value="2"/>
</dbReference>
<dbReference type="InterPro" id="IPR051514">
    <property type="entry name" value="R-spondin"/>
</dbReference>
<dbReference type="Proteomes" id="UP001497623">
    <property type="component" value="Unassembled WGS sequence"/>
</dbReference>
<comment type="caution">
    <text evidence="7">The sequence shown here is derived from an EMBL/GenBank/DDBJ whole genome shotgun (WGS) entry which is preliminary data.</text>
</comment>
<name>A0AAV2PLH9_MEGNR</name>
<sequence>DGSHSSTLLCPYGCTQCSPVNGCLACKPPYYLLLLREGHSQIALCRKTCPKGFYKIRRKKKRGFCGKCMIRGCSQCSTRHFCSDCKNGWVRYAGRCHKQCPPGTTIGPRYPGLCLPAPPTYSGAPATPICPNGCKECSKNTGCQQFCPNGFYWSKKKNKNLGICQKCLIRGCQECSTRHHCAICLPDYVRHSGQCHKHCPPGTALAQRFPGLCLPQQSLLTYPRPA</sequence>
<dbReference type="AlphaFoldDB" id="A0AAV2PLH9"/>
<protein>
    <recommendedName>
        <fullName evidence="6">R-spondin Fu-CRD domain-containing protein</fullName>
    </recommendedName>
</protein>
<proteinExistence type="predicted"/>
<dbReference type="EMBL" id="CAXKWB010000339">
    <property type="protein sequence ID" value="CAL4060363.1"/>
    <property type="molecule type" value="Genomic_DNA"/>
</dbReference>
<feature type="non-terminal residue" evidence="7">
    <location>
        <position position="226"/>
    </location>
</feature>
<comment type="subcellular location">
    <subcellularLocation>
        <location evidence="1">Secreted</location>
    </subcellularLocation>
</comment>
<keyword evidence="5" id="KW-0325">Glycoprotein</keyword>
<evidence type="ECO:0000313" key="8">
    <source>
        <dbReference type="Proteomes" id="UP001497623"/>
    </source>
</evidence>
<reference evidence="7 8" key="1">
    <citation type="submission" date="2024-05" db="EMBL/GenBank/DDBJ databases">
        <authorList>
            <person name="Wallberg A."/>
        </authorList>
    </citation>
    <scope>NUCLEOTIDE SEQUENCE [LARGE SCALE GENOMIC DNA]</scope>
</reference>
<keyword evidence="4" id="KW-1015">Disulfide bond</keyword>
<dbReference type="SMART" id="SM00261">
    <property type="entry name" value="FU"/>
    <property type="match status" value="3"/>
</dbReference>
<gene>
    <name evidence="7" type="ORF">MNOR_LOCUS1291</name>
</gene>